<feature type="domain" description="O-methyltransferase C-terminal" evidence="5">
    <location>
        <begin position="40"/>
        <end position="93"/>
    </location>
</feature>
<dbReference type="GO" id="GO:0008171">
    <property type="term" value="F:O-methyltransferase activity"/>
    <property type="evidence" value="ECO:0007669"/>
    <property type="project" value="InterPro"/>
</dbReference>
<comment type="caution">
    <text evidence="7">The sequence shown here is derived from an EMBL/GenBank/DDBJ whole genome shotgun (WGS) entry which is preliminary data.</text>
</comment>
<evidence type="ECO:0000259" key="5">
    <source>
        <dbReference type="Pfam" id="PF00891"/>
    </source>
</evidence>
<feature type="region of interest" description="Disordered" evidence="4">
    <location>
        <begin position="685"/>
        <end position="705"/>
    </location>
</feature>
<dbReference type="GO" id="GO:0032259">
    <property type="term" value="P:methylation"/>
    <property type="evidence" value="ECO:0007669"/>
    <property type="project" value="UniProtKB-KW"/>
</dbReference>
<evidence type="ECO:0000256" key="4">
    <source>
        <dbReference type="SAM" id="MobiDB-lite"/>
    </source>
</evidence>
<dbReference type="AlphaFoldDB" id="A0AAW0KFI4"/>
<keyword evidence="8" id="KW-1185">Reference proteome</keyword>
<dbReference type="SUPFAM" id="SSF53335">
    <property type="entry name" value="S-adenosyl-L-methionine-dependent methyltransferases"/>
    <property type="match status" value="2"/>
</dbReference>
<gene>
    <name evidence="7" type="primary">ANMT_1</name>
    <name evidence="7" type="ORF">CFP56_021397</name>
</gene>
<dbReference type="InterPro" id="IPR016461">
    <property type="entry name" value="COMT-like"/>
</dbReference>
<dbReference type="InterPro" id="IPR001077">
    <property type="entry name" value="COMT_C"/>
</dbReference>
<dbReference type="FunFam" id="1.10.10.10:FF:000357">
    <property type="entry name" value="Caffeic acid 3-O-methyltransferase"/>
    <property type="match status" value="1"/>
</dbReference>
<name>A0AAW0KFI4_QUESU</name>
<evidence type="ECO:0000256" key="3">
    <source>
        <dbReference type="ARBA" id="ARBA00022691"/>
    </source>
</evidence>
<accession>A0AAW0KFI4</accession>
<dbReference type="InterPro" id="IPR036390">
    <property type="entry name" value="WH_DNA-bd_sf"/>
</dbReference>
<feature type="compositionally biased region" description="Basic residues" evidence="4">
    <location>
        <begin position="693"/>
        <end position="705"/>
    </location>
</feature>
<evidence type="ECO:0000313" key="8">
    <source>
        <dbReference type="Proteomes" id="UP000237347"/>
    </source>
</evidence>
<dbReference type="Pfam" id="PF00891">
    <property type="entry name" value="Methyltransf_2"/>
    <property type="match status" value="3"/>
</dbReference>
<dbReference type="SUPFAM" id="SSF46785">
    <property type="entry name" value="Winged helix' DNA-binding domain"/>
    <property type="match status" value="2"/>
</dbReference>
<keyword evidence="3" id="KW-0949">S-adenosyl-L-methionine</keyword>
<sequence>MVADNGNIGSFQRLYSLTPMSKDFVPNEDGVSLGPLMALLQDKQLWQLVDELDVGDGLGVALSFITSGYPHVKGIYFDLPHVIQHAPLKRRQKARQMAAAAAAASSSSAQTHIVIGPTTIIDGQELQRIQKREEEEEAFSAAMELVYGSTLPMAIHTAIDLGVFDILANGGPSVTLSAEEIVAQMPTTNPDAPAMINRICSLLLHHGVLGVSLDDDIFHRRYCLTSVSKYFARGNQQDGVSLAPLMDLVHDKNAILEGGLPFSKVHGMHAYEYAGRDGRFSQVFNTAMFSHTAIVVKKILEFFKGFENLKQLVDVGGGIGVALNLITSKYPTMEGINFDLPHVIKHAPPFPGVKHVAGDMFESGILRDWSDDHCSKLLKNCYNSLPKNGKVIVVEQILPIFPEMTTFAMGKSLLDMLMMTQKPGGRVRMQHELFDLAFGAGFKTISFTCFVCNSAIIVAQMPTKNPNAAMMLDRIPRMLASHSVLGCSMVADEFGSFQRLYALSPVSKHFVRNEDGEFVHRSQLKDSILEGGIPFNRVYGMHVFEYLSLDPRFNQIFKTAMLNHTNIVIKHNVESSKGFEQLRQLVDVGGSLGVTLNLITSKYPHIKGINFNLHHVIQHAPPYLAGKERTQQEFMALATKVGFSGIRYECFICNVCVMEFFKSTNSRSQTKSKHKWLLHLQDKPQQQPWPTKTTKRNNKKKKHSLRQWNWCTGQSYP</sequence>
<dbReference type="Pfam" id="PF08100">
    <property type="entry name" value="Dimerisation"/>
    <property type="match status" value="1"/>
</dbReference>
<dbReference type="Gene3D" id="3.40.50.150">
    <property type="entry name" value="Vaccinia Virus protein VP39"/>
    <property type="match status" value="3"/>
</dbReference>
<proteinExistence type="predicted"/>
<evidence type="ECO:0000313" key="7">
    <source>
        <dbReference type="EMBL" id="KAK7837298.1"/>
    </source>
</evidence>
<dbReference type="PANTHER" id="PTHR11746">
    <property type="entry name" value="O-METHYLTRANSFERASE"/>
    <property type="match status" value="1"/>
</dbReference>
<keyword evidence="1" id="KW-0489">Methyltransferase</keyword>
<protein>
    <submittedName>
        <fullName evidence="7">Anthranilate n-methyltransferase</fullName>
    </submittedName>
</protein>
<feature type="domain" description="O-methyltransferase C-terminal" evidence="5">
    <location>
        <begin position="252"/>
        <end position="443"/>
    </location>
</feature>
<feature type="domain" description="O-methyltransferase dimerisation" evidence="6">
    <location>
        <begin position="143"/>
        <end position="232"/>
    </location>
</feature>
<dbReference type="InterPro" id="IPR036388">
    <property type="entry name" value="WH-like_DNA-bd_sf"/>
</dbReference>
<reference evidence="7 8" key="1">
    <citation type="journal article" date="2018" name="Sci. Data">
        <title>The draft genome sequence of cork oak.</title>
        <authorList>
            <person name="Ramos A.M."/>
            <person name="Usie A."/>
            <person name="Barbosa P."/>
            <person name="Barros P.M."/>
            <person name="Capote T."/>
            <person name="Chaves I."/>
            <person name="Simoes F."/>
            <person name="Abreu I."/>
            <person name="Carrasquinho I."/>
            <person name="Faro C."/>
            <person name="Guimaraes J.B."/>
            <person name="Mendonca D."/>
            <person name="Nobrega F."/>
            <person name="Rodrigues L."/>
            <person name="Saibo N.J.M."/>
            <person name="Varela M.C."/>
            <person name="Egas C."/>
            <person name="Matos J."/>
            <person name="Miguel C.M."/>
            <person name="Oliveira M.M."/>
            <person name="Ricardo C.P."/>
            <person name="Goncalves S."/>
        </authorList>
    </citation>
    <scope>NUCLEOTIDE SEQUENCE [LARGE SCALE GENOMIC DNA]</scope>
    <source>
        <strain evidence="8">cv. HL8</strain>
    </source>
</reference>
<evidence type="ECO:0000259" key="6">
    <source>
        <dbReference type="Pfam" id="PF08100"/>
    </source>
</evidence>
<dbReference type="Gene3D" id="1.10.10.10">
    <property type="entry name" value="Winged helix-like DNA-binding domain superfamily/Winged helix DNA-binding domain"/>
    <property type="match status" value="3"/>
</dbReference>
<keyword evidence="2" id="KW-0808">Transferase</keyword>
<dbReference type="GO" id="GO:0046983">
    <property type="term" value="F:protein dimerization activity"/>
    <property type="evidence" value="ECO:0007669"/>
    <property type="project" value="InterPro"/>
</dbReference>
<dbReference type="InterPro" id="IPR029063">
    <property type="entry name" value="SAM-dependent_MTases_sf"/>
</dbReference>
<organism evidence="7 8">
    <name type="scientific">Quercus suber</name>
    <name type="common">Cork oak</name>
    <dbReference type="NCBI Taxonomy" id="58331"/>
    <lineage>
        <taxon>Eukaryota</taxon>
        <taxon>Viridiplantae</taxon>
        <taxon>Streptophyta</taxon>
        <taxon>Embryophyta</taxon>
        <taxon>Tracheophyta</taxon>
        <taxon>Spermatophyta</taxon>
        <taxon>Magnoliopsida</taxon>
        <taxon>eudicotyledons</taxon>
        <taxon>Gunneridae</taxon>
        <taxon>Pentapetalae</taxon>
        <taxon>rosids</taxon>
        <taxon>fabids</taxon>
        <taxon>Fagales</taxon>
        <taxon>Fagaceae</taxon>
        <taxon>Quercus</taxon>
    </lineage>
</organism>
<feature type="domain" description="O-methyltransferase C-terminal" evidence="5">
    <location>
        <begin position="523"/>
        <end position="635"/>
    </location>
</feature>
<dbReference type="InterPro" id="IPR012967">
    <property type="entry name" value="COMT_dimerisation"/>
</dbReference>
<dbReference type="PROSITE" id="PS51683">
    <property type="entry name" value="SAM_OMT_II"/>
    <property type="match status" value="1"/>
</dbReference>
<evidence type="ECO:0000256" key="1">
    <source>
        <dbReference type="ARBA" id="ARBA00022603"/>
    </source>
</evidence>
<dbReference type="Proteomes" id="UP000237347">
    <property type="component" value="Unassembled WGS sequence"/>
</dbReference>
<evidence type="ECO:0000256" key="2">
    <source>
        <dbReference type="ARBA" id="ARBA00022679"/>
    </source>
</evidence>
<dbReference type="EMBL" id="PKMF04000332">
    <property type="protein sequence ID" value="KAK7837298.1"/>
    <property type="molecule type" value="Genomic_DNA"/>
</dbReference>